<proteinExistence type="inferred from homology"/>
<evidence type="ECO:0000256" key="4">
    <source>
        <dbReference type="ARBA" id="ARBA00022643"/>
    </source>
</evidence>
<sequence>MGVHEAIAGRRSIRAFRDAPVARDVVERILALSARAPSGSNTQPWRAYGLAGAPRDALCTEIHAAHMAGDAGDREYLYYPEPWFEPYLARRRQVGWALYATLGITKGDSARMQVQHGRNFSFFGAPVGLIITVDRRLNPGSWLDLGMFLQNIMLAARGEGMETCPQAAFAPYHKIIRRHLPIAPEEMVVCGMALGEADWDAPENALVTERAPLADWAQLHGWE</sequence>
<protein>
    <submittedName>
        <fullName evidence="7">Nitroreductase</fullName>
    </submittedName>
</protein>
<feature type="domain" description="Nitroreductase" evidence="6">
    <location>
        <begin position="7"/>
        <end position="195"/>
    </location>
</feature>
<dbReference type="InterPro" id="IPR000415">
    <property type="entry name" value="Nitroreductase-like"/>
</dbReference>
<keyword evidence="5" id="KW-0560">Oxidoreductase</keyword>
<comment type="similarity">
    <text evidence="2">Belongs to the nitroreductase family.</text>
</comment>
<dbReference type="EMBL" id="JAAEDH010000003">
    <property type="protein sequence ID" value="MBR0654372.1"/>
    <property type="molecule type" value="Genomic_DNA"/>
</dbReference>
<dbReference type="CDD" id="cd02136">
    <property type="entry name" value="PnbA_NfnB-like"/>
    <property type="match status" value="1"/>
</dbReference>
<evidence type="ECO:0000256" key="3">
    <source>
        <dbReference type="ARBA" id="ARBA00022630"/>
    </source>
</evidence>
<evidence type="ECO:0000313" key="7">
    <source>
        <dbReference type="EMBL" id="MBR0654372.1"/>
    </source>
</evidence>
<dbReference type="InterPro" id="IPR029479">
    <property type="entry name" value="Nitroreductase"/>
</dbReference>
<dbReference type="GO" id="GO:0016491">
    <property type="term" value="F:oxidoreductase activity"/>
    <property type="evidence" value="ECO:0007669"/>
    <property type="project" value="UniProtKB-KW"/>
</dbReference>
<name>A0AAF1KRJ8_9PROT</name>
<accession>A0AAF1KRJ8</accession>
<keyword evidence="4" id="KW-0288">FMN</keyword>
<dbReference type="AlphaFoldDB" id="A0AAF1KRJ8"/>
<gene>
    <name evidence="7" type="ORF">GXW79_04680</name>
</gene>
<reference evidence="7" key="1">
    <citation type="submission" date="2020-01" db="EMBL/GenBank/DDBJ databases">
        <authorList>
            <person name="Rat A."/>
        </authorList>
    </citation>
    <scope>NUCLEOTIDE SEQUENCE</scope>
    <source>
        <strain evidence="7">LMG 28251</strain>
    </source>
</reference>
<keyword evidence="8" id="KW-1185">Reference proteome</keyword>
<evidence type="ECO:0000256" key="2">
    <source>
        <dbReference type="ARBA" id="ARBA00007118"/>
    </source>
</evidence>
<evidence type="ECO:0000256" key="1">
    <source>
        <dbReference type="ARBA" id="ARBA00001917"/>
    </source>
</evidence>
<reference evidence="7" key="2">
    <citation type="journal article" date="2021" name="Syst. Appl. Microbiol.">
        <title>Roseomonas hellenica sp. nov., isolated from roots of wild-growing Alkanna tinctoria.</title>
        <authorList>
            <person name="Rat A."/>
            <person name="Naranjo H.D."/>
            <person name="Lebbe L."/>
            <person name="Cnockaert M."/>
            <person name="Krigas N."/>
            <person name="Grigoriadou K."/>
            <person name="Maloupa E."/>
            <person name="Willems A."/>
        </authorList>
    </citation>
    <scope>NUCLEOTIDE SEQUENCE</scope>
    <source>
        <strain evidence="7">LMG 28251</strain>
    </source>
</reference>
<dbReference type="SUPFAM" id="SSF55469">
    <property type="entry name" value="FMN-dependent nitroreductase-like"/>
    <property type="match status" value="1"/>
</dbReference>
<dbReference type="Gene3D" id="3.40.109.10">
    <property type="entry name" value="NADH Oxidase"/>
    <property type="match status" value="1"/>
</dbReference>
<evidence type="ECO:0000256" key="5">
    <source>
        <dbReference type="ARBA" id="ARBA00023002"/>
    </source>
</evidence>
<dbReference type="PANTHER" id="PTHR43673">
    <property type="entry name" value="NAD(P)H NITROREDUCTASE YDGI-RELATED"/>
    <property type="match status" value="1"/>
</dbReference>
<dbReference type="PANTHER" id="PTHR43673:SF2">
    <property type="entry name" value="NITROREDUCTASE"/>
    <property type="match status" value="1"/>
</dbReference>
<comment type="caution">
    <text evidence="7">The sequence shown here is derived from an EMBL/GenBank/DDBJ whole genome shotgun (WGS) entry which is preliminary data.</text>
</comment>
<comment type="cofactor">
    <cofactor evidence="1">
        <name>FMN</name>
        <dbReference type="ChEBI" id="CHEBI:58210"/>
    </cofactor>
</comment>
<organism evidence="7 8">
    <name type="scientific">Plastoroseomonas arctica</name>
    <dbReference type="NCBI Taxonomy" id="1509237"/>
    <lineage>
        <taxon>Bacteria</taxon>
        <taxon>Pseudomonadati</taxon>
        <taxon>Pseudomonadota</taxon>
        <taxon>Alphaproteobacteria</taxon>
        <taxon>Acetobacterales</taxon>
        <taxon>Acetobacteraceae</taxon>
        <taxon>Plastoroseomonas</taxon>
    </lineage>
</organism>
<dbReference type="Proteomes" id="UP001196068">
    <property type="component" value="Unassembled WGS sequence"/>
</dbReference>
<evidence type="ECO:0000313" key="8">
    <source>
        <dbReference type="Proteomes" id="UP001196068"/>
    </source>
</evidence>
<dbReference type="Pfam" id="PF00881">
    <property type="entry name" value="Nitroreductase"/>
    <property type="match status" value="1"/>
</dbReference>
<keyword evidence="3" id="KW-0285">Flavoprotein</keyword>
<evidence type="ECO:0000259" key="6">
    <source>
        <dbReference type="Pfam" id="PF00881"/>
    </source>
</evidence>